<gene>
    <name evidence="2" type="ORF">ABFY20_07745</name>
</gene>
<feature type="compositionally biased region" description="Gly residues" evidence="1">
    <location>
        <begin position="137"/>
        <end position="151"/>
    </location>
</feature>
<dbReference type="RefSeq" id="WP_368499358.1">
    <property type="nucleotide sequence ID" value="NZ_CP162511.1"/>
</dbReference>
<name>A0AB39BK50_9MICO</name>
<accession>A0AB39BK50</accession>
<feature type="region of interest" description="Disordered" evidence="1">
    <location>
        <begin position="134"/>
        <end position="169"/>
    </location>
</feature>
<evidence type="ECO:0000313" key="2">
    <source>
        <dbReference type="EMBL" id="XDI06982.1"/>
    </source>
</evidence>
<evidence type="ECO:0000256" key="1">
    <source>
        <dbReference type="SAM" id="MobiDB-lite"/>
    </source>
</evidence>
<proteinExistence type="predicted"/>
<organism evidence="2">
    <name type="scientific">Herbiconiux sp. A18JL235</name>
    <dbReference type="NCBI Taxonomy" id="3152363"/>
    <lineage>
        <taxon>Bacteria</taxon>
        <taxon>Bacillati</taxon>
        <taxon>Actinomycetota</taxon>
        <taxon>Actinomycetes</taxon>
        <taxon>Micrococcales</taxon>
        <taxon>Microbacteriaceae</taxon>
        <taxon>Herbiconiux</taxon>
    </lineage>
</organism>
<sequence length="323" mass="32118">MAGLVLAAAATTSGCTMSGPEGDTTSATAAVAATPSVAATPAPTSAPTVVDGVGLEILQSRTDYATRGLQVSITNAGDEPIVVTAASFESPHFATPAHWSGAPVEVPPGLTRHLPVALGAAVCPAPEGPSELIVELRGGGDSEGSSGGSSGGSSDSGVGDARTVRGEPSDPFGALSRIASEDCLQHAVAETAALSFSALRVEGSGPGSTALLELRIAPTGAAGGPVLQLTEVRPSILLQPRNGGSWPLDLEVEPGDPPSALTLEAVPARCDPHAVAEDKRGTVLPLDLVLDDGTDGTVDLAADAAVTQQVYDFIAESCGFATE</sequence>
<dbReference type="EMBL" id="CP162511">
    <property type="protein sequence ID" value="XDI06982.1"/>
    <property type="molecule type" value="Genomic_DNA"/>
</dbReference>
<evidence type="ECO:0008006" key="3">
    <source>
        <dbReference type="Google" id="ProtNLM"/>
    </source>
</evidence>
<protein>
    <recommendedName>
        <fullName evidence="3">DUF4232 domain-containing protein</fullName>
    </recommendedName>
</protein>
<dbReference type="AlphaFoldDB" id="A0AB39BK50"/>
<reference evidence="2" key="1">
    <citation type="submission" date="2024-05" db="EMBL/GenBank/DDBJ databases">
        <title>Herbiconiux sp. A18JL235.</title>
        <authorList>
            <person name="Zhang G."/>
        </authorList>
    </citation>
    <scope>NUCLEOTIDE SEQUENCE</scope>
    <source>
        <strain evidence="2">A18JL235</strain>
    </source>
</reference>